<accession>A0ABY3YMC8</accession>
<sequence length="391" mass="45927">MVKKNVVKFKTPLSVEYYEELYRRVFFISSEILEFEILIENENIVGLEISSENTPNIRKISNNINKVVENEISTQKILNSNKIWENKEDREYHEDVFDNLKRNKVITIGGEGQVGFGEPLIKLMDYLDARIMKIIGDLFKAEEFRYPTLIPTKVIEKCGCLDSFPQLLMFVSSLHNDLENYEKFNFEFKKEHKTNHYVKNHLGNVDYCLPPTMCYHTYHQFKDSIFTNGFNKVITSKGKSFRHESRYQKTIERLWDFTIREIVFLGNQDFVTDCRQKLMKASFSLMEDLGLNGHAEIANDPFFASPEAVLKTFNQRLQTLKFELRINLNKKNTISVASFNYHENFFSKNFNIKYDNEDYIVTGCAGFGLERLMFAYIVQHGVDESNWPIKL</sequence>
<name>A0ABY3YMC8_9FLAO</name>
<dbReference type="Pfam" id="PF00587">
    <property type="entry name" value="tRNA-synt_2b"/>
    <property type="match status" value="1"/>
</dbReference>
<keyword evidence="5" id="KW-0648">Protein biosynthesis</keyword>
<keyword evidence="2" id="KW-0436">Ligase</keyword>
<reference evidence="8 9" key="1">
    <citation type="journal article" date="2018" name="Int. J. Syst. Evol. Microbiol.">
        <title>Zhouia spongiae sp. nov., isolated from a marine sponge.</title>
        <authorList>
            <person name="Zhuang L."/>
            <person name="Lin B."/>
            <person name="Qin F."/>
            <person name="Luo L."/>
        </authorList>
    </citation>
    <scope>NUCLEOTIDE SEQUENCE [LARGE SCALE GENOMIC DNA]</scope>
    <source>
        <strain evidence="8 9">HN-Y44</strain>
    </source>
</reference>
<dbReference type="InterPro" id="IPR045864">
    <property type="entry name" value="aa-tRNA-synth_II/BPL/LPL"/>
</dbReference>
<gene>
    <name evidence="8" type="ORF">MQE36_14655</name>
</gene>
<dbReference type="InterPro" id="IPR002314">
    <property type="entry name" value="aa-tRNA-synt_IIb"/>
</dbReference>
<dbReference type="PROSITE" id="PS50862">
    <property type="entry name" value="AA_TRNA_LIGASE_II"/>
    <property type="match status" value="1"/>
</dbReference>
<keyword evidence="6" id="KW-0030">Aminoacyl-tRNA synthetase</keyword>
<evidence type="ECO:0000313" key="9">
    <source>
        <dbReference type="Proteomes" id="UP000829476"/>
    </source>
</evidence>
<keyword evidence="1" id="KW-0963">Cytoplasm</keyword>
<dbReference type="SUPFAM" id="SSF55681">
    <property type="entry name" value="Class II aaRS and biotin synthetases"/>
    <property type="match status" value="1"/>
</dbReference>
<organism evidence="8 9">
    <name type="scientific">Zhouia spongiae</name>
    <dbReference type="NCBI Taxonomy" id="2202721"/>
    <lineage>
        <taxon>Bacteria</taxon>
        <taxon>Pseudomonadati</taxon>
        <taxon>Bacteroidota</taxon>
        <taxon>Flavobacteriia</taxon>
        <taxon>Flavobacteriales</taxon>
        <taxon>Flavobacteriaceae</taxon>
        <taxon>Zhouia</taxon>
    </lineage>
</organism>
<keyword evidence="9" id="KW-1185">Reference proteome</keyword>
<evidence type="ECO:0000259" key="7">
    <source>
        <dbReference type="PROSITE" id="PS50862"/>
    </source>
</evidence>
<dbReference type="Gene3D" id="3.30.930.10">
    <property type="entry name" value="Bira Bifunctional Protein, Domain 2"/>
    <property type="match status" value="1"/>
</dbReference>
<dbReference type="InterPro" id="IPR006195">
    <property type="entry name" value="aa-tRNA-synth_II"/>
</dbReference>
<dbReference type="EMBL" id="CP094326">
    <property type="protein sequence ID" value="UNY98313.1"/>
    <property type="molecule type" value="Genomic_DNA"/>
</dbReference>
<evidence type="ECO:0000256" key="4">
    <source>
        <dbReference type="ARBA" id="ARBA00022840"/>
    </source>
</evidence>
<proteinExistence type="predicted"/>
<feature type="domain" description="Aminoacyl-transfer RNA synthetases class-II family profile" evidence="7">
    <location>
        <begin position="123"/>
        <end position="388"/>
    </location>
</feature>
<protein>
    <recommendedName>
        <fullName evidence="7">Aminoacyl-transfer RNA synthetases class-II family profile domain-containing protein</fullName>
    </recommendedName>
</protein>
<evidence type="ECO:0000256" key="6">
    <source>
        <dbReference type="ARBA" id="ARBA00023146"/>
    </source>
</evidence>
<dbReference type="Proteomes" id="UP000829476">
    <property type="component" value="Chromosome"/>
</dbReference>
<evidence type="ECO:0000256" key="1">
    <source>
        <dbReference type="ARBA" id="ARBA00022490"/>
    </source>
</evidence>
<evidence type="ECO:0000256" key="2">
    <source>
        <dbReference type="ARBA" id="ARBA00022598"/>
    </source>
</evidence>
<dbReference type="RefSeq" id="WP_242936720.1">
    <property type="nucleotide sequence ID" value="NZ_CP094326.1"/>
</dbReference>
<evidence type="ECO:0000313" key="8">
    <source>
        <dbReference type="EMBL" id="UNY98313.1"/>
    </source>
</evidence>
<keyword evidence="3" id="KW-0547">Nucleotide-binding</keyword>
<evidence type="ECO:0000256" key="3">
    <source>
        <dbReference type="ARBA" id="ARBA00022741"/>
    </source>
</evidence>
<keyword evidence="4" id="KW-0067">ATP-binding</keyword>
<evidence type="ECO:0000256" key="5">
    <source>
        <dbReference type="ARBA" id="ARBA00022917"/>
    </source>
</evidence>